<keyword evidence="2" id="KW-1185">Reference proteome</keyword>
<dbReference type="AlphaFoldDB" id="A0A1B2M3W5"/>
<dbReference type="Gene3D" id="1.10.260.40">
    <property type="entry name" value="lambda repressor-like DNA-binding domains"/>
    <property type="match status" value="1"/>
</dbReference>
<dbReference type="InterPro" id="IPR010982">
    <property type="entry name" value="Lambda_DNA-bd_dom_sf"/>
</dbReference>
<dbReference type="Proteomes" id="UP000093391">
    <property type="component" value="Chromosome"/>
</dbReference>
<organism evidence="1 2">
    <name type="scientific">Acinetobacter larvae</name>
    <dbReference type="NCBI Taxonomy" id="1789224"/>
    <lineage>
        <taxon>Bacteria</taxon>
        <taxon>Pseudomonadati</taxon>
        <taxon>Pseudomonadota</taxon>
        <taxon>Gammaproteobacteria</taxon>
        <taxon>Moraxellales</taxon>
        <taxon>Moraxellaceae</taxon>
        <taxon>Acinetobacter</taxon>
    </lineage>
</organism>
<dbReference type="GO" id="GO:0003677">
    <property type="term" value="F:DNA binding"/>
    <property type="evidence" value="ECO:0007669"/>
    <property type="project" value="InterPro"/>
</dbReference>
<protein>
    <recommendedName>
        <fullName evidence="3">Cro/Cl family transcriptional regulator</fullName>
    </recommendedName>
</protein>
<dbReference type="EMBL" id="CP016895">
    <property type="protein sequence ID" value="AOA59859.1"/>
    <property type="molecule type" value="Genomic_DNA"/>
</dbReference>
<gene>
    <name evidence="1" type="ORF">BFG52_03780</name>
</gene>
<evidence type="ECO:0000313" key="2">
    <source>
        <dbReference type="Proteomes" id="UP000093391"/>
    </source>
</evidence>
<name>A0A1B2M3W5_9GAMM</name>
<reference evidence="1 2" key="1">
    <citation type="submission" date="2016-08" db="EMBL/GenBank/DDBJ databases">
        <authorList>
            <person name="Seilhamer J.J."/>
        </authorList>
    </citation>
    <scope>NUCLEOTIDE SEQUENCE [LARGE SCALE GENOMIC DNA]</scope>
    <source>
        <strain evidence="1 2">BRTC-1</strain>
    </source>
</reference>
<dbReference type="RefSeq" id="WP_067559105.1">
    <property type="nucleotide sequence ID" value="NZ_CP016895.1"/>
</dbReference>
<dbReference type="OrthoDB" id="6446140at2"/>
<dbReference type="KEGG" id="ala:BFG52_03780"/>
<sequence>MSSKFVTYFRGLDPDEKRALAEKCKTSVRYLTKQATLINTGKEASLFKPSICTAIEVFSSGEITRKELRPDDWSDIWLELVKS</sequence>
<dbReference type="STRING" id="1789224.BFG52_03780"/>
<accession>A0A1B2M3W5</accession>
<evidence type="ECO:0008006" key="3">
    <source>
        <dbReference type="Google" id="ProtNLM"/>
    </source>
</evidence>
<evidence type="ECO:0000313" key="1">
    <source>
        <dbReference type="EMBL" id="AOA59859.1"/>
    </source>
</evidence>
<proteinExistence type="predicted"/>